<dbReference type="InterPro" id="IPR038389">
    <property type="entry name" value="PSMG2_sf"/>
</dbReference>
<evidence type="ECO:0000256" key="1">
    <source>
        <dbReference type="ARBA" id="ARBA00019186"/>
    </source>
</evidence>
<dbReference type="Gene3D" id="3.40.50.10900">
    <property type="entry name" value="PAC-like subunit"/>
    <property type="match status" value="2"/>
</dbReference>
<evidence type="ECO:0000256" key="2">
    <source>
        <dbReference type="ARBA" id="ARBA00023186"/>
    </source>
</evidence>
<dbReference type="PANTHER" id="PTHR12970:SF1">
    <property type="entry name" value="PROTEASOME ASSEMBLY CHAPERONE 2"/>
    <property type="match status" value="1"/>
</dbReference>
<evidence type="ECO:0000313" key="6">
    <source>
        <dbReference type="Proteomes" id="UP001412067"/>
    </source>
</evidence>
<dbReference type="Proteomes" id="UP001412067">
    <property type="component" value="Unassembled WGS sequence"/>
</dbReference>
<comment type="function">
    <text evidence="4">Chaperone protein which promotes assembly of the 20S proteasome as part of a heterodimer with PSMG1.</text>
</comment>
<reference evidence="5 6" key="1">
    <citation type="journal article" date="2022" name="Nat. Plants">
        <title>Genomes of leafy and leafless Platanthera orchids illuminate the evolution of mycoheterotrophy.</title>
        <authorList>
            <person name="Li M.H."/>
            <person name="Liu K.W."/>
            <person name="Li Z."/>
            <person name="Lu H.C."/>
            <person name="Ye Q.L."/>
            <person name="Zhang D."/>
            <person name="Wang J.Y."/>
            <person name="Li Y.F."/>
            <person name="Zhong Z.M."/>
            <person name="Liu X."/>
            <person name="Yu X."/>
            <person name="Liu D.K."/>
            <person name="Tu X.D."/>
            <person name="Liu B."/>
            <person name="Hao Y."/>
            <person name="Liao X.Y."/>
            <person name="Jiang Y.T."/>
            <person name="Sun W.H."/>
            <person name="Chen J."/>
            <person name="Chen Y.Q."/>
            <person name="Ai Y."/>
            <person name="Zhai J.W."/>
            <person name="Wu S.S."/>
            <person name="Zhou Z."/>
            <person name="Hsiao Y.Y."/>
            <person name="Wu W.L."/>
            <person name="Chen Y.Y."/>
            <person name="Lin Y.F."/>
            <person name="Hsu J.L."/>
            <person name="Li C.Y."/>
            <person name="Wang Z.W."/>
            <person name="Zhao X."/>
            <person name="Zhong W.Y."/>
            <person name="Ma X.K."/>
            <person name="Ma L."/>
            <person name="Huang J."/>
            <person name="Chen G.Z."/>
            <person name="Huang M.Z."/>
            <person name="Huang L."/>
            <person name="Peng D.H."/>
            <person name="Luo Y.B."/>
            <person name="Zou S.Q."/>
            <person name="Chen S.P."/>
            <person name="Lan S."/>
            <person name="Tsai W.C."/>
            <person name="Van de Peer Y."/>
            <person name="Liu Z.J."/>
        </authorList>
    </citation>
    <scope>NUCLEOTIDE SEQUENCE [LARGE SCALE GENOMIC DNA]</scope>
    <source>
        <strain evidence="5">Lor288</strain>
    </source>
</reference>
<dbReference type="Pfam" id="PF09754">
    <property type="entry name" value="PAC2"/>
    <property type="match status" value="1"/>
</dbReference>
<evidence type="ECO:0000313" key="5">
    <source>
        <dbReference type="EMBL" id="KAK8969600.1"/>
    </source>
</evidence>
<dbReference type="PANTHER" id="PTHR12970">
    <property type="entry name" value="PROTEASOME ASSEMBLY CHAPERONE 2"/>
    <property type="match status" value="1"/>
</dbReference>
<evidence type="ECO:0000256" key="3">
    <source>
        <dbReference type="ARBA" id="ARBA00025745"/>
    </source>
</evidence>
<dbReference type="PIRSF" id="PIRSF010044">
    <property type="entry name" value="UCP010044"/>
    <property type="match status" value="1"/>
</dbReference>
<accession>A0ABR2MZI3</accession>
<comment type="subunit">
    <text evidence="4">Forms a heterodimer with PSMG1.</text>
</comment>
<evidence type="ECO:0000256" key="4">
    <source>
        <dbReference type="PIRNR" id="PIRNR010044"/>
    </source>
</evidence>
<gene>
    <name evidence="5" type="ORF">KSP40_PGU007021</name>
</gene>
<comment type="caution">
    <text evidence="5">The sequence shown here is derived from an EMBL/GenBank/DDBJ whole genome shotgun (WGS) entry which is preliminary data.</text>
</comment>
<sequence>MDFALEEGRSFFSDCSTLLLPGLSIGNVSQLAIDLLVSSLRAKRVAYLDEPSVLPCVGNDAYGPLPEGDLTLPLEVYESQSHGLTLIQHRSPVIKGMMVEFAKNIANFISAIGKKHIVILSSLDSGKRNQINAANFMQIYYISSVNDDGTDADCERLGWKRLDKYKPFEGKWNYLNLLAKGDISQVDLLNLEDDLVDDDYYAGLPFAALFACCMAKGVKVTCLLCYCSEGDNIQDSFQLAEATCKFLGLRSDSFDGGAEPGGWVIPLSWRSVYGPPPDMTLF</sequence>
<proteinExistence type="inferred from homology"/>
<comment type="similarity">
    <text evidence="3 4">Belongs to the PSMG2 family.</text>
</comment>
<dbReference type="EMBL" id="JBBWWR010000003">
    <property type="protein sequence ID" value="KAK8969600.1"/>
    <property type="molecule type" value="Genomic_DNA"/>
</dbReference>
<keyword evidence="6" id="KW-1185">Reference proteome</keyword>
<dbReference type="InterPro" id="IPR019151">
    <property type="entry name" value="Proteasome_assmbl_chaperone_2"/>
</dbReference>
<keyword evidence="2 4" id="KW-0143">Chaperone</keyword>
<protein>
    <recommendedName>
        <fullName evidence="1 4">Proteasome assembly chaperone 2</fullName>
    </recommendedName>
</protein>
<organism evidence="5 6">
    <name type="scientific">Platanthera guangdongensis</name>
    <dbReference type="NCBI Taxonomy" id="2320717"/>
    <lineage>
        <taxon>Eukaryota</taxon>
        <taxon>Viridiplantae</taxon>
        <taxon>Streptophyta</taxon>
        <taxon>Embryophyta</taxon>
        <taxon>Tracheophyta</taxon>
        <taxon>Spermatophyta</taxon>
        <taxon>Magnoliopsida</taxon>
        <taxon>Liliopsida</taxon>
        <taxon>Asparagales</taxon>
        <taxon>Orchidaceae</taxon>
        <taxon>Orchidoideae</taxon>
        <taxon>Orchideae</taxon>
        <taxon>Orchidinae</taxon>
        <taxon>Platanthera</taxon>
    </lineage>
</organism>
<dbReference type="InterPro" id="IPR016562">
    <property type="entry name" value="Proteasome_assmbl_chp_2_euk"/>
</dbReference>
<name>A0ABR2MZI3_9ASPA</name>